<sequence>MNSEGIKTFIMLSKLKNFTRTAERLYVAQSTVTNRILELENETGKKLFVRKQGGVELTDEGALFLSYALRIDELEETFIQEVNASARFKEKLRVGTINAVYESDLYPVLSGFYRTHPGVALKITLGHSLDLLRMLQDGIIDVAFSYLPLKKAGFVCKKFSSDRLVLLARPDKNKYKRGIAKAELASADYLMCNFAFGDAGEFVRSLFPPRHAFGLEIDNSGKVKDYLKDGIGISFLPYKMAEKEIAAGELEIVPTLDFSLPELVSYCAFRKGDPLAEGLAAVGKTQSLST</sequence>
<protein>
    <submittedName>
        <fullName evidence="6">LysR family transcriptional regulator</fullName>
    </submittedName>
</protein>
<dbReference type="Pfam" id="PF03466">
    <property type="entry name" value="LysR_substrate"/>
    <property type="match status" value="1"/>
</dbReference>
<keyword evidence="4" id="KW-0804">Transcription</keyword>
<dbReference type="SUPFAM" id="SSF53850">
    <property type="entry name" value="Periplasmic binding protein-like II"/>
    <property type="match status" value="1"/>
</dbReference>
<evidence type="ECO:0000256" key="4">
    <source>
        <dbReference type="ARBA" id="ARBA00023163"/>
    </source>
</evidence>
<dbReference type="InterPro" id="IPR036388">
    <property type="entry name" value="WH-like_DNA-bd_sf"/>
</dbReference>
<organism evidence="6 7">
    <name type="scientific">Candidatus Borkfalkia excrementavium</name>
    <dbReference type="NCBI Taxonomy" id="2838505"/>
    <lineage>
        <taxon>Bacteria</taxon>
        <taxon>Bacillati</taxon>
        <taxon>Bacillota</taxon>
        <taxon>Clostridia</taxon>
        <taxon>Christensenellales</taxon>
        <taxon>Christensenellaceae</taxon>
        <taxon>Candidatus Borkfalkia</taxon>
    </lineage>
</organism>
<feature type="domain" description="HTH lysR-type" evidence="5">
    <location>
        <begin position="1"/>
        <end position="58"/>
    </location>
</feature>
<dbReference type="PANTHER" id="PTHR30126">
    <property type="entry name" value="HTH-TYPE TRANSCRIPTIONAL REGULATOR"/>
    <property type="match status" value="1"/>
</dbReference>
<evidence type="ECO:0000256" key="1">
    <source>
        <dbReference type="ARBA" id="ARBA00009437"/>
    </source>
</evidence>
<gene>
    <name evidence="6" type="ORF">H9728_00660</name>
</gene>
<dbReference type="InterPro" id="IPR005119">
    <property type="entry name" value="LysR_subst-bd"/>
</dbReference>
<dbReference type="PANTHER" id="PTHR30126:SF40">
    <property type="entry name" value="HTH-TYPE TRANSCRIPTIONAL REGULATOR GLTR"/>
    <property type="match status" value="1"/>
</dbReference>
<keyword evidence="2" id="KW-0805">Transcription regulation</keyword>
<keyword evidence="3" id="KW-0238">DNA-binding</keyword>
<proteinExistence type="inferred from homology"/>
<reference evidence="6" key="1">
    <citation type="journal article" date="2021" name="PeerJ">
        <title>Extensive microbial diversity within the chicken gut microbiome revealed by metagenomics and culture.</title>
        <authorList>
            <person name="Gilroy R."/>
            <person name="Ravi A."/>
            <person name="Getino M."/>
            <person name="Pursley I."/>
            <person name="Horton D.L."/>
            <person name="Alikhan N.F."/>
            <person name="Baker D."/>
            <person name="Gharbi K."/>
            <person name="Hall N."/>
            <person name="Watson M."/>
            <person name="Adriaenssens E.M."/>
            <person name="Foster-Nyarko E."/>
            <person name="Jarju S."/>
            <person name="Secka A."/>
            <person name="Antonio M."/>
            <person name="Oren A."/>
            <person name="Chaudhuri R.R."/>
            <person name="La Ragione R."/>
            <person name="Hildebrand F."/>
            <person name="Pallen M.J."/>
        </authorList>
    </citation>
    <scope>NUCLEOTIDE SEQUENCE</scope>
    <source>
        <strain evidence="6">CHK199-9574</strain>
    </source>
</reference>
<dbReference type="GO" id="GO:0000976">
    <property type="term" value="F:transcription cis-regulatory region binding"/>
    <property type="evidence" value="ECO:0007669"/>
    <property type="project" value="TreeGrafter"/>
</dbReference>
<dbReference type="Gene3D" id="1.10.10.10">
    <property type="entry name" value="Winged helix-like DNA-binding domain superfamily/Winged helix DNA-binding domain"/>
    <property type="match status" value="1"/>
</dbReference>
<dbReference type="InterPro" id="IPR000847">
    <property type="entry name" value="LysR_HTH_N"/>
</dbReference>
<evidence type="ECO:0000256" key="3">
    <source>
        <dbReference type="ARBA" id="ARBA00023125"/>
    </source>
</evidence>
<reference evidence="6" key="2">
    <citation type="submission" date="2021-04" db="EMBL/GenBank/DDBJ databases">
        <authorList>
            <person name="Gilroy R."/>
        </authorList>
    </citation>
    <scope>NUCLEOTIDE SEQUENCE</scope>
    <source>
        <strain evidence="6">CHK199-9574</strain>
    </source>
</reference>
<comment type="caution">
    <text evidence="6">The sequence shown here is derived from an EMBL/GenBank/DDBJ whole genome shotgun (WGS) entry which is preliminary data.</text>
</comment>
<dbReference type="Pfam" id="PF00126">
    <property type="entry name" value="HTH_1"/>
    <property type="match status" value="1"/>
</dbReference>
<dbReference type="InterPro" id="IPR036390">
    <property type="entry name" value="WH_DNA-bd_sf"/>
</dbReference>
<accession>A0A9D2CE84</accession>
<evidence type="ECO:0000313" key="7">
    <source>
        <dbReference type="Proteomes" id="UP000824135"/>
    </source>
</evidence>
<evidence type="ECO:0000259" key="5">
    <source>
        <dbReference type="PROSITE" id="PS50931"/>
    </source>
</evidence>
<dbReference type="AlphaFoldDB" id="A0A9D2CE84"/>
<evidence type="ECO:0000313" key="6">
    <source>
        <dbReference type="EMBL" id="HIY77533.1"/>
    </source>
</evidence>
<dbReference type="PROSITE" id="PS50931">
    <property type="entry name" value="HTH_LYSR"/>
    <property type="match status" value="1"/>
</dbReference>
<name>A0A9D2CE84_9FIRM</name>
<dbReference type="EMBL" id="DXCO01000005">
    <property type="protein sequence ID" value="HIY77533.1"/>
    <property type="molecule type" value="Genomic_DNA"/>
</dbReference>
<dbReference type="PRINTS" id="PR00039">
    <property type="entry name" value="HTHLYSR"/>
</dbReference>
<evidence type="ECO:0000256" key="2">
    <source>
        <dbReference type="ARBA" id="ARBA00023015"/>
    </source>
</evidence>
<dbReference type="GO" id="GO:0003700">
    <property type="term" value="F:DNA-binding transcription factor activity"/>
    <property type="evidence" value="ECO:0007669"/>
    <property type="project" value="InterPro"/>
</dbReference>
<comment type="similarity">
    <text evidence="1">Belongs to the LysR transcriptional regulatory family.</text>
</comment>
<dbReference type="Proteomes" id="UP000824135">
    <property type="component" value="Unassembled WGS sequence"/>
</dbReference>
<dbReference type="SUPFAM" id="SSF46785">
    <property type="entry name" value="Winged helix' DNA-binding domain"/>
    <property type="match status" value="1"/>
</dbReference>
<dbReference type="CDD" id="cd05466">
    <property type="entry name" value="PBP2_LTTR_substrate"/>
    <property type="match status" value="1"/>
</dbReference>
<dbReference type="Gene3D" id="3.40.190.10">
    <property type="entry name" value="Periplasmic binding protein-like II"/>
    <property type="match status" value="2"/>
</dbReference>